<dbReference type="Gene3D" id="3.30.1490.70">
    <property type="match status" value="1"/>
</dbReference>
<evidence type="ECO:0000313" key="5">
    <source>
        <dbReference type="Proteomes" id="UP000305906"/>
    </source>
</evidence>
<dbReference type="InterPro" id="IPR050191">
    <property type="entry name" value="ATP-dep_DNA_ligase"/>
</dbReference>
<sequence>MGSDEVPVRPPVDVVRPVAARELPLEDHWPSGPTRYEIKADGWRAVAAVLEEHRPVLVSRQGGALSAMFPDVLEELRQLPVGTVLDGELCAVVDDRLDFAALAHRRARDRRRWPPVVYLAFDLLATTGEDWRLRHLQERLDRLGELLPPQPSIVQPVLATTSRPEALAWYEDLRPHGVEGIVAKGLGTAYVPGRTRWLKVRHTETVDCPVVAIAGPPTRPIRLMVRLPDGTAAETAQLGSAQRAMVGQALTGMLGEVSPGGWKQVTALMVAEVEVGTTRHRTMRFVRLRADLP</sequence>
<dbReference type="GO" id="GO:0003910">
    <property type="term" value="F:DNA ligase (ATP) activity"/>
    <property type="evidence" value="ECO:0007669"/>
    <property type="project" value="InterPro"/>
</dbReference>
<evidence type="ECO:0000259" key="3">
    <source>
        <dbReference type="PROSITE" id="PS50160"/>
    </source>
</evidence>
<evidence type="ECO:0000256" key="2">
    <source>
        <dbReference type="ARBA" id="ARBA00022598"/>
    </source>
</evidence>
<dbReference type="RefSeq" id="WP_138045259.1">
    <property type="nucleotide sequence ID" value="NZ_VBZC01000012.1"/>
</dbReference>
<keyword evidence="5" id="KW-1185">Reference proteome</keyword>
<dbReference type="GO" id="GO:0005524">
    <property type="term" value="F:ATP binding"/>
    <property type="evidence" value="ECO:0007669"/>
    <property type="project" value="InterPro"/>
</dbReference>
<comment type="caution">
    <text evidence="4">The sequence shown here is derived from an EMBL/GenBank/DDBJ whole genome shotgun (WGS) entry which is preliminary data.</text>
</comment>
<name>A0A5R9FWD2_9ACTN</name>
<protein>
    <submittedName>
        <fullName evidence="4">DNA ligase</fullName>
    </submittedName>
</protein>
<evidence type="ECO:0000256" key="1">
    <source>
        <dbReference type="ARBA" id="ARBA00007572"/>
    </source>
</evidence>
<dbReference type="Pfam" id="PF01068">
    <property type="entry name" value="DNA_ligase_A_M"/>
    <property type="match status" value="1"/>
</dbReference>
<dbReference type="SUPFAM" id="SSF56091">
    <property type="entry name" value="DNA ligase/mRNA capping enzyme, catalytic domain"/>
    <property type="match status" value="1"/>
</dbReference>
<dbReference type="InterPro" id="IPR012310">
    <property type="entry name" value="DNA_ligase_ATP-dep_cent"/>
</dbReference>
<dbReference type="GO" id="GO:0006281">
    <property type="term" value="P:DNA repair"/>
    <property type="evidence" value="ECO:0007669"/>
    <property type="project" value="InterPro"/>
</dbReference>
<evidence type="ECO:0000313" key="4">
    <source>
        <dbReference type="EMBL" id="TLS45668.1"/>
    </source>
</evidence>
<comment type="similarity">
    <text evidence="1">Belongs to the ATP-dependent DNA ligase family.</text>
</comment>
<gene>
    <name evidence="4" type="ORF">FE633_12910</name>
</gene>
<dbReference type="PANTHER" id="PTHR45674">
    <property type="entry name" value="DNA LIGASE 1/3 FAMILY MEMBER"/>
    <property type="match status" value="1"/>
</dbReference>
<dbReference type="PROSITE" id="PS50160">
    <property type="entry name" value="DNA_LIGASE_A3"/>
    <property type="match status" value="1"/>
</dbReference>
<dbReference type="EMBL" id="VBZC01000012">
    <property type="protein sequence ID" value="TLS45668.1"/>
    <property type="molecule type" value="Genomic_DNA"/>
</dbReference>
<dbReference type="AlphaFoldDB" id="A0A5R9FWD2"/>
<accession>A0A5R9FWD2</accession>
<dbReference type="PANTHER" id="PTHR45674:SF4">
    <property type="entry name" value="DNA LIGASE 1"/>
    <property type="match status" value="1"/>
</dbReference>
<keyword evidence="2 4" id="KW-0436">Ligase</keyword>
<dbReference type="Proteomes" id="UP000305906">
    <property type="component" value="Unassembled WGS sequence"/>
</dbReference>
<dbReference type="GO" id="GO:0006310">
    <property type="term" value="P:DNA recombination"/>
    <property type="evidence" value="ECO:0007669"/>
    <property type="project" value="InterPro"/>
</dbReference>
<organism evidence="4 5">
    <name type="scientific">Streptomyces montanus</name>
    <dbReference type="NCBI Taxonomy" id="2580423"/>
    <lineage>
        <taxon>Bacteria</taxon>
        <taxon>Bacillati</taxon>
        <taxon>Actinomycetota</taxon>
        <taxon>Actinomycetes</taxon>
        <taxon>Kitasatosporales</taxon>
        <taxon>Streptomycetaceae</taxon>
        <taxon>Streptomyces</taxon>
    </lineage>
</organism>
<dbReference type="Gene3D" id="3.30.470.30">
    <property type="entry name" value="DNA ligase/mRNA capping enzyme"/>
    <property type="match status" value="1"/>
</dbReference>
<feature type="domain" description="ATP-dependent DNA ligase family profile" evidence="3">
    <location>
        <begin position="116"/>
        <end position="201"/>
    </location>
</feature>
<reference evidence="4 5" key="1">
    <citation type="submission" date="2019-05" db="EMBL/GenBank/DDBJ databases">
        <title>Streptomyces sp. NEAU-C151, a novel actinomycete isolated from soil.</title>
        <authorList>
            <person name="Han L."/>
            <person name="Jiang H."/>
        </authorList>
    </citation>
    <scope>NUCLEOTIDE SEQUENCE [LARGE SCALE GENOMIC DNA]</scope>
    <source>
        <strain evidence="4 5">NEAU-C151</strain>
    </source>
</reference>
<proteinExistence type="inferred from homology"/>